<sequence length="131" mass="13931">MTPLTPEQKARQGAPHGDGMCSRSYRWLAGGAIREGKASRGCAASHSHALKVEALAGLGELLKKQPKAKESRGRGPGRGKGGAVVEPPFNEPPTLADMGIDKKTSSLAQRLASLSEVERNAVARRQHDRLN</sequence>
<feature type="region of interest" description="Disordered" evidence="1">
    <location>
        <begin position="62"/>
        <end position="103"/>
    </location>
</feature>
<evidence type="ECO:0000313" key="2">
    <source>
        <dbReference type="EMBL" id="ADI23837.1"/>
    </source>
</evidence>
<evidence type="ECO:0000256" key="1">
    <source>
        <dbReference type="SAM" id="MobiDB-lite"/>
    </source>
</evidence>
<feature type="compositionally biased region" description="Basic and acidic residues" evidence="1">
    <location>
        <begin position="62"/>
        <end position="73"/>
    </location>
</feature>
<organism evidence="2">
    <name type="scientific">uncultured gamma proteobacterium HF4000_48E10</name>
    <dbReference type="NCBI Taxonomy" id="723583"/>
    <lineage>
        <taxon>Bacteria</taxon>
        <taxon>Pseudomonadati</taxon>
        <taxon>Pseudomonadota</taxon>
        <taxon>Gammaproteobacteria</taxon>
        <taxon>environmental samples</taxon>
    </lineage>
</organism>
<accession>E7C8R3</accession>
<dbReference type="AlphaFoldDB" id="E7C8R3"/>
<feature type="region of interest" description="Disordered" evidence="1">
    <location>
        <begin position="1"/>
        <end position="21"/>
    </location>
</feature>
<name>E7C8R3_9GAMM</name>
<dbReference type="EMBL" id="GU568025">
    <property type="protein sequence ID" value="ADI23837.1"/>
    <property type="molecule type" value="Genomic_DNA"/>
</dbReference>
<protein>
    <submittedName>
        <fullName evidence="2">Uncharacterized protein</fullName>
    </submittedName>
</protein>
<proteinExistence type="predicted"/>
<reference evidence="2" key="1">
    <citation type="submission" date="2010-01" db="EMBL/GenBank/DDBJ databases">
        <title>Genome fragments of uncultured bacteria from the North Pacific subtropical Gyre.</title>
        <authorList>
            <person name="Pham V.D."/>
            <person name="Delong E.F."/>
        </authorList>
    </citation>
    <scope>NUCLEOTIDE SEQUENCE</scope>
</reference>